<keyword evidence="4" id="KW-1185">Reference proteome</keyword>
<reference evidence="3 4" key="1">
    <citation type="journal article" date="2021" name="ISME Commun">
        <title>Automated analysis of genomic sequences facilitates high-throughput and comprehensive description of bacteria.</title>
        <authorList>
            <person name="Hitch T.C.A."/>
        </authorList>
    </citation>
    <scope>NUCLEOTIDE SEQUENCE [LARGE SCALE GENOMIC DNA]</scope>
    <source>
        <strain evidence="3 4">Sanger_03</strain>
    </source>
</reference>
<evidence type="ECO:0000259" key="2">
    <source>
        <dbReference type="SMART" id="SM00331"/>
    </source>
</evidence>
<comment type="caution">
    <text evidence="3">The sequence shown here is derived from an EMBL/GenBank/DDBJ whole genome shotgun (WGS) entry which is preliminary data.</text>
</comment>
<dbReference type="EMBL" id="JAOQJU010000033">
    <property type="protein sequence ID" value="MCU6688024.1"/>
    <property type="molecule type" value="Genomic_DNA"/>
</dbReference>
<accession>A0ABT2RSA7</accession>
<feature type="domain" description="PPM-type phosphatase" evidence="2">
    <location>
        <begin position="246"/>
        <end position="454"/>
    </location>
</feature>
<dbReference type="InterPro" id="IPR001932">
    <property type="entry name" value="PPM-type_phosphatase-like_dom"/>
</dbReference>
<dbReference type="RefSeq" id="WP_227192917.1">
    <property type="nucleotide sequence ID" value="NZ_JAOQJU010000033.1"/>
</dbReference>
<evidence type="ECO:0000256" key="1">
    <source>
        <dbReference type="ARBA" id="ARBA00022801"/>
    </source>
</evidence>
<dbReference type="Gene3D" id="3.60.40.10">
    <property type="entry name" value="PPM-type phosphatase domain"/>
    <property type="match status" value="1"/>
</dbReference>
<keyword evidence="1" id="KW-0378">Hydrolase</keyword>
<dbReference type="InterPro" id="IPR052016">
    <property type="entry name" value="Bact_Sigma-Reg"/>
</dbReference>
<dbReference type="Pfam" id="PF19732">
    <property type="entry name" value="SpoIIE_N"/>
    <property type="match status" value="1"/>
</dbReference>
<dbReference type="PANTHER" id="PTHR43156:SF2">
    <property type="entry name" value="STAGE II SPORULATION PROTEIN E"/>
    <property type="match status" value="1"/>
</dbReference>
<dbReference type="Proteomes" id="UP001652431">
    <property type="component" value="Unassembled WGS sequence"/>
</dbReference>
<organism evidence="3 4">
    <name type="scientific">Dorea acetigenes</name>
    <dbReference type="NCBI Taxonomy" id="2981787"/>
    <lineage>
        <taxon>Bacteria</taxon>
        <taxon>Bacillati</taxon>
        <taxon>Bacillota</taxon>
        <taxon>Clostridia</taxon>
        <taxon>Lachnospirales</taxon>
        <taxon>Lachnospiraceae</taxon>
        <taxon>Dorea</taxon>
    </lineage>
</organism>
<gene>
    <name evidence="3" type="ORF">OCV99_16095</name>
</gene>
<evidence type="ECO:0000313" key="3">
    <source>
        <dbReference type="EMBL" id="MCU6688024.1"/>
    </source>
</evidence>
<dbReference type="InterPro" id="IPR045768">
    <property type="entry name" value="SpoIIE_N"/>
</dbReference>
<protein>
    <submittedName>
        <fullName evidence="3">SpoIIE family protein phosphatase</fullName>
    </submittedName>
</protein>
<dbReference type="InterPro" id="IPR036457">
    <property type="entry name" value="PPM-type-like_dom_sf"/>
</dbReference>
<sequence>MNPYVIQMDRFAQSLKHLSETFLSLEEYKGAFTKDEVEEMFLRVSESVCEGCEKKEWCLKENRSGTRQMVYEILCTVEDYGAELNIEVKRKLQKRCVRAPRFLRETLEVFGDAKQKLLWNNRIVQNREGCAVQLTEFARIIQHATRELDAGIFSDEHLEKRIRARMKHIGVKLLSSVFFMTEQGRYEIHLTVKAVKGQCVTSKEVAEALCAAVNRKMLLKPGERQNVGGEYCVLVCIEGPAFYTMQGVAKIGKGCEKISGDTFSMTKLPGVKEAVVLSDGMGSGEEAFKESARVVEMLEELLEAGFPVETAIQMMNTALVIGREEVRFSTVDMCVFDLYEGSCELVKAGASATFIRYADHVEKIVSSTLPIGVVQNIEIDRMKRELSDGDFVIMMTDGVLDALPVGEQEALMSMFIGGTGMNNPKELAHHILEQVLEWTGEEPLDDMTVIAVGIWSV</sequence>
<evidence type="ECO:0000313" key="4">
    <source>
        <dbReference type="Proteomes" id="UP001652431"/>
    </source>
</evidence>
<dbReference type="SUPFAM" id="SSF81606">
    <property type="entry name" value="PP2C-like"/>
    <property type="match status" value="1"/>
</dbReference>
<dbReference type="SMART" id="SM00331">
    <property type="entry name" value="PP2C_SIG"/>
    <property type="match status" value="1"/>
</dbReference>
<proteinExistence type="predicted"/>
<dbReference type="PANTHER" id="PTHR43156">
    <property type="entry name" value="STAGE II SPORULATION PROTEIN E-RELATED"/>
    <property type="match status" value="1"/>
</dbReference>
<dbReference type="Pfam" id="PF07228">
    <property type="entry name" value="SpoIIE"/>
    <property type="match status" value="1"/>
</dbReference>
<name>A0ABT2RSA7_9FIRM</name>